<dbReference type="EMBL" id="MPUH01001173">
    <property type="protein sequence ID" value="OMJ69654.1"/>
    <property type="molecule type" value="Genomic_DNA"/>
</dbReference>
<feature type="compositionally biased region" description="Polar residues" evidence="2">
    <location>
        <begin position="99"/>
        <end position="108"/>
    </location>
</feature>
<gene>
    <name evidence="3" type="ORF">SteCoe_32569</name>
</gene>
<feature type="region of interest" description="Disordered" evidence="2">
    <location>
        <begin position="99"/>
        <end position="129"/>
    </location>
</feature>
<evidence type="ECO:0000313" key="3">
    <source>
        <dbReference type="EMBL" id="OMJ69654.1"/>
    </source>
</evidence>
<reference evidence="3 4" key="1">
    <citation type="submission" date="2016-11" db="EMBL/GenBank/DDBJ databases">
        <title>The macronuclear genome of Stentor coeruleus: a giant cell with tiny introns.</title>
        <authorList>
            <person name="Slabodnick M."/>
            <person name="Ruby J.G."/>
            <person name="Reiff S.B."/>
            <person name="Swart E.C."/>
            <person name="Gosai S."/>
            <person name="Prabakaran S."/>
            <person name="Witkowska E."/>
            <person name="Larue G.E."/>
            <person name="Fisher S."/>
            <person name="Freeman R.M."/>
            <person name="Gunawardena J."/>
            <person name="Chu W."/>
            <person name="Stover N.A."/>
            <person name="Gregory B.D."/>
            <person name="Nowacki M."/>
            <person name="Derisi J."/>
            <person name="Roy S.W."/>
            <person name="Marshall W.F."/>
            <person name="Sood P."/>
        </authorList>
    </citation>
    <scope>NUCLEOTIDE SEQUENCE [LARGE SCALE GENOMIC DNA]</scope>
    <source>
        <strain evidence="3">WM001</strain>
    </source>
</reference>
<keyword evidence="4" id="KW-1185">Reference proteome</keyword>
<evidence type="ECO:0000256" key="1">
    <source>
        <dbReference type="SAM" id="Coils"/>
    </source>
</evidence>
<evidence type="ECO:0000313" key="4">
    <source>
        <dbReference type="Proteomes" id="UP000187209"/>
    </source>
</evidence>
<keyword evidence="1" id="KW-0175">Coiled coil</keyword>
<dbReference type="OrthoDB" id="327034at2759"/>
<feature type="compositionally biased region" description="Polar residues" evidence="2">
    <location>
        <begin position="118"/>
        <end position="129"/>
    </location>
</feature>
<protein>
    <submittedName>
        <fullName evidence="3">Uncharacterized protein</fullName>
    </submittedName>
</protein>
<feature type="coiled-coil region" evidence="1">
    <location>
        <begin position="151"/>
        <end position="221"/>
    </location>
</feature>
<accession>A0A1R2AYN8</accession>
<evidence type="ECO:0000256" key="2">
    <source>
        <dbReference type="SAM" id="MobiDB-lite"/>
    </source>
</evidence>
<sequence>MNSTLSVRIKNDESLNEARKLVTMMASKNFFHPLVSYACSELGIPNDHVIPIKYTEIEDKNVSKELNDLRYHHIEARRKAKINLITTFLINQNLILSSQKPSTAKTPSTPNPSRPNDKQNQSSPNSSYAQEVFTERKKLHYKNQIIHKLTVEENLKIIKKQEEEARKATEQKIKQKEKREKILNRNTKNFEIRDKRIKERLEKKNRDIEEHELEAMKMDYKSQAELKNHYQSYTPPHRHVEVIYIQSEGIDDTEAKLELITSRLNQSAQRAKKILLEKAWSGQIMSKNIYKVKTNREELEHKKEEDNMQKILKMQHDLQYSNRRRIELINEQKKISKSAVHAKRKLQEEEKIWMEKNRESEIKDGKIMKIRKEIRESNELKSSFLNMKIALRKKDQEDNLKRIQIQQNKDKIKLIEKIKESENGNKGKEVIDFPQVKADAVKEFKKRLRRKGERPTL</sequence>
<name>A0A1R2AYN8_9CILI</name>
<dbReference type="Proteomes" id="UP000187209">
    <property type="component" value="Unassembled WGS sequence"/>
</dbReference>
<comment type="caution">
    <text evidence="3">The sequence shown here is derived from an EMBL/GenBank/DDBJ whole genome shotgun (WGS) entry which is preliminary data.</text>
</comment>
<dbReference type="AlphaFoldDB" id="A0A1R2AYN8"/>
<organism evidence="3 4">
    <name type="scientific">Stentor coeruleus</name>
    <dbReference type="NCBI Taxonomy" id="5963"/>
    <lineage>
        <taxon>Eukaryota</taxon>
        <taxon>Sar</taxon>
        <taxon>Alveolata</taxon>
        <taxon>Ciliophora</taxon>
        <taxon>Postciliodesmatophora</taxon>
        <taxon>Heterotrichea</taxon>
        <taxon>Heterotrichida</taxon>
        <taxon>Stentoridae</taxon>
        <taxon>Stentor</taxon>
    </lineage>
</organism>
<proteinExistence type="predicted"/>